<sequence>MSGTAHIYDADIDPTKQEIVARYGAITDYEGSYRLVDFQGDEVGIEVHVGRDVEGRLSQMPVTYRPAEVDPLATLTTMEHSVLGTRWVSNALGDPVAVREFIRTIVTGDDGAEYSNGVTPVLDVRGSGEEKDAEVGEVKLTEFTRQRAVGTVVINGSRRSFKLRMSNLLSPARVNATGYTTSKLRLTGVTAAGTEVIAAEFAWLDQVMK</sequence>
<evidence type="ECO:0000256" key="1">
    <source>
        <dbReference type="ARBA" id="ARBA00022679"/>
    </source>
</evidence>
<keyword evidence="7" id="KW-1185">Reference proteome</keyword>
<evidence type="ECO:0000256" key="3">
    <source>
        <dbReference type="ARBA" id="ARBA00022777"/>
    </source>
</evidence>
<evidence type="ECO:0000313" key="6">
    <source>
        <dbReference type="EMBL" id="MDR7330729.1"/>
    </source>
</evidence>
<dbReference type="NCBIfam" id="NF047743">
    <property type="entry name" value="CG0192_fam"/>
    <property type="match status" value="1"/>
</dbReference>
<keyword evidence="2" id="KW-0547">Nucleotide-binding</keyword>
<feature type="domain" description="Maltokinase N-terminal cap" evidence="5">
    <location>
        <begin position="30"/>
        <end position="94"/>
    </location>
</feature>
<dbReference type="EMBL" id="JAVDXZ010000001">
    <property type="protein sequence ID" value="MDR7330729.1"/>
    <property type="molecule type" value="Genomic_DNA"/>
</dbReference>
<evidence type="ECO:0000313" key="7">
    <source>
        <dbReference type="Proteomes" id="UP001180840"/>
    </source>
</evidence>
<keyword evidence="3" id="KW-0418">Kinase</keyword>
<protein>
    <recommendedName>
        <fullName evidence="5">Maltokinase N-terminal cap domain-containing protein</fullName>
    </recommendedName>
</protein>
<keyword evidence="4" id="KW-0067">ATP-binding</keyword>
<proteinExistence type="predicted"/>
<accession>A0ABU2A0N1</accession>
<gene>
    <name evidence="6" type="ORF">J2S39_002405</name>
</gene>
<dbReference type="Pfam" id="PF18085">
    <property type="entry name" value="Mak_N_cap"/>
    <property type="match status" value="1"/>
</dbReference>
<dbReference type="RefSeq" id="WP_290196702.1">
    <property type="nucleotide sequence ID" value="NZ_CP047654.1"/>
</dbReference>
<name>A0ABU2A0N1_9CORY</name>
<evidence type="ECO:0000256" key="2">
    <source>
        <dbReference type="ARBA" id="ARBA00022741"/>
    </source>
</evidence>
<dbReference type="InterPro" id="IPR040999">
    <property type="entry name" value="Mak_N_cap"/>
</dbReference>
<organism evidence="6 7">
    <name type="scientific">Corynebacterium guangdongense</name>
    <dbReference type="NCBI Taxonomy" id="1783348"/>
    <lineage>
        <taxon>Bacteria</taxon>
        <taxon>Bacillati</taxon>
        <taxon>Actinomycetota</taxon>
        <taxon>Actinomycetes</taxon>
        <taxon>Mycobacteriales</taxon>
        <taxon>Corynebacteriaceae</taxon>
        <taxon>Corynebacterium</taxon>
    </lineage>
</organism>
<dbReference type="Proteomes" id="UP001180840">
    <property type="component" value="Unassembled WGS sequence"/>
</dbReference>
<comment type="caution">
    <text evidence="6">The sequence shown here is derived from an EMBL/GenBank/DDBJ whole genome shotgun (WGS) entry which is preliminary data.</text>
</comment>
<evidence type="ECO:0000256" key="4">
    <source>
        <dbReference type="ARBA" id="ARBA00022840"/>
    </source>
</evidence>
<reference evidence="6" key="1">
    <citation type="submission" date="2023-07" db="EMBL/GenBank/DDBJ databases">
        <title>Sequencing the genomes of 1000 actinobacteria strains.</title>
        <authorList>
            <person name="Klenk H.-P."/>
        </authorList>
    </citation>
    <scope>NUCLEOTIDE SEQUENCE</scope>
    <source>
        <strain evidence="6">DSM 107476</strain>
    </source>
</reference>
<evidence type="ECO:0000259" key="5">
    <source>
        <dbReference type="Pfam" id="PF18085"/>
    </source>
</evidence>
<keyword evidence="1" id="KW-0808">Transferase</keyword>